<keyword evidence="5 10" id="KW-0547">Nucleotide-binding</keyword>
<dbReference type="CDD" id="cd08215">
    <property type="entry name" value="STKc_Nek"/>
    <property type="match status" value="1"/>
</dbReference>
<comment type="catalytic activity">
    <reaction evidence="9">
        <text>L-seryl-[protein] + ATP = O-phospho-L-seryl-[protein] + ADP + H(+)</text>
        <dbReference type="Rhea" id="RHEA:17989"/>
        <dbReference type="Rhea" id="RHEA-COMP:9863"/>
        <dbReference type="Rhea" id="RHEA-COMP:11604"/>
        <dbReference type="ChEBI" id="CHEBI:15378"/>
        <dbReference type="ChEBI" id="CHEBI:29999"/>
        <dbReference type="ChEBI" id="CHEBI:30616"/>
        <dbReference type="ChEBI" id="CHEBI:83421"/>
        <dbReference type="ChEBI" id="CHEBI:456216"/>
        <dbReference type="EC" id="2.7.11.1"/>
    </reaction>
</comment>
<dbReference type="PROSITE" id="PS00107">
    <property type="entry name" value="PROTEIN_KINASE_ATP"/>
    <property type="match status" value="1"/>
</dbReference>
<dbReference type="InterPro" id="IPR000719">
    <property type="entry name" value="Prot_kinase_dom"/>
</dbReference>
<dbReference type="RefSeq" id="XP_032812296.1">
    <property type="nucleotide sequence ID" value="XM_032956405.1"/>
</dbReference>
<dbReference type="SMART" id="SM00220">
    <property type="entry name" value="S_TKc"/>
    <property type="match status" value="1"/>
</dbReference>
<feature type="compositionally biased region" description="Basic and acidic residues" evidence="11">
    <location>
        <begin position="694"/>
        <end position="722"/>
    </location>
</feature>
<evidence type="ECO:0000256" key="10">
    <source>
        <dbReference type="PROSITE-ProRule" id="PRU10141"/>
    </source>
</evidence>
<dbReference type="InterPro" id="IPR017441">
    <property type="entry name" value="Protein_kinase_ATP_BS"/>
</dbReference>
<evidence type="ECO:0000256" key="1">
    <source>
        <dbReference type="ARBA" id="ARBA00010886"/>
    </source>
</evidence>
<dbReference type="InterPro" id="IPR051131">
    <property type="entry name" value="NEK_Ser/Thr_kinase_NIMA"/>
</dbReference>
<evidence type="ECO:0000256" key="4">
    <source>
        <dbReference type="ARBA" id="ARBA00022679"/>
    </source>
</evidence>
<evidence type="ECO:0000256" key="11">
    <source>
        <dbReference type="SAM" id="MobiDB-lite"/>
    </source>
</evidence>
<dbReference type="Gene3D" id="3.30.200.20">
    <property type="entry name" value="Phosphorylase Kinase, domain 1"/>
    <property type="match status" value="1"/>
</dbReference>
<protein>
    <recommendedName>
        <fullName evidence="2">non-specific serine/threonine protein kinase</fullName>
        <ecNumber evidence="2">2.7.11.1</ecNumber>
    </recommendedName>
</protein>
<keyword evidence="3" id="KW-0723">Serine/threonine-protein kinase</keyword>
<evidence type="ECO:0000313" key="14">
    <source>
        <dbReference type="RefSeq" id="XP_032812296.1"/>
    </source>
</evidence>
<dbReference type="PANTHER" id="PTHR44899">
    <property type="entry name" value="CAMK FAMILY PROTEIN KINASE"/>
    <property type="match status" value="1"/>
</dbReference>
<dbReference type="Pfam" id="PF00069">
    <property type="entry name" value="Pkinase"/>
    <property type="match status" value="1"/>
</dbReference>
<reference evidence="14" key="1">
    <citation type="submission" date="2025-08" db="UniProtKB">
        <authorList>
            <consortium name="RefSeq"/>
        </authorList>
    </citation>
    <scope>IDENTIFICATION</scope>
    <source>
        <tissue evidence="14">Sperm</tissue>
    </source>
</reference>
<feature type="compositionally biased region" description="Polar residues" evidence="11">
    <location>
        <begin position="682"/>
        <end position="693"/>
    </location>
</feature>
<keyword evidence="13" id="KW-1185">Reference proteome</keyword>
<dbReference type="FunFam" id="3.30.200.20:FF:000097">
    <property type="entry name" value="Probable serine/threonine-protein kinase nek1"/>
    <property type="match status" value="1"/>
</dbReference>
<name>A0AAJ7T8L7_PETMA</name>
<evidence type="ECO:0000256" key="2">
    <source>
        <dbReference type="ARBA" id="ARBA00012513"/>
    </source>
</evidence>
<feature type="compositionally biased region" description="Basic and acidic residues" evidence="11">
    <location>
        <begin position="667"/>
        <end position="681"/>
    </location>
</feature>
<sequence length="722" mass="81175">MEKYTILKKIGEGSYGKALLARIKESGQQCVIKEINLTKMRAKDRESSQKEVVLLSKMRHPNVVTFMESFQDHIKLCIVMEYCEGGDLLQRISSQRGVLFSEDQVLNWFVQICLAVKHIHDRKVLHRDIKAQNIFLTNNNSSIKLGDFGIARILTNTMELARTCIGTPYYLSPEICENCPYNNKSDIWSLGCVLYELCTLNHPLYNEEFSHTVIHSKKAVSGQRSKLAQQAGKAPRANPSVAQVHRKVVADRAVSPAVRKQRPPWSHAVINPPLPPSAQAKRNVLAAQAMEARCMGIDAKPFIERVDSPPTDGQRAKYAYYHAQLDLLQQRPPCFESGPREQDPPGRAHERLQMKLADFCQEEYLLRKQEACRNKLRVEKQLGIRPASGEGDRWRLVPAGMGPGGKVQERGNPWASRNRDKQEIPVHENHCVKKAPPAAPPADATKNLNYEKDPIAREDYRKILLQNRNERRANKEKCKGMKLAFEIPLHRDLNEGELNHVTPEEVTELNSALTFQEGAKLQFRKWSFQDDGCVLNVLSKGQLEETASKMEATCPDVDVVEVWPQDAGHRGQWKGPSQTIMQVLSKAALSTICPSISEKEDEEDIQPSSANSGTDGAEKLEEGDDEMKEDGRSDDEDTNFGDSDDEAMQDLKESFQKFLENDFEEGSEGKENGKGDPDKEQNGQNIAGSPASETKNRSSPESGKIEMSNEREECDEDGIKNC</sequence>
<feature type="compositionally biased region" description="Acidic residues" evidence="11">
    <location>
        <begin position="621"/>
        <end position="648"/>
    </location>
</feature>
<evidence type="ECO:0000256" key="9">
    <source>
        <dbReference type="ARBA" id="ARBA00048679"/>
    </source>
</evidence>
<dbReference type="InterPro" id="IPR011009">
    <property type="entry name" value="Kinase-like_dom_sf"/>
</dbReference>
<feature type="region of interest" description="Disordered" evidence="11">
    <location>
        <begin position="597"/>
        <end position="722"/>
    </location>
</feature>
<dbReference type="GO" id="GO:0005524">
    <property type="term" value="F:ATP binding"/>
    <property type="evidence" value="ECO:0007669"/>
    <property type="project" value="UniProtKB-UniRule"/>
</dbReference>
<feature type="binding site" evidence="10">
    <location>
        <position position="33"/>
    </location>
    <ligand>
        <name>ATP</name>
        <dbReference type="ChEBI" id="CHEBI:30616"/>
    </ligand>
</feature>
<dbReference type="InterPro" id="IPR008271">
    <property type="entry name" value="Ser/Thr_kinase_AS"/>
</dbReference>
<evidence type="ECO:0000313" key="13">
    <source>
        <dbReference type="Proteomes" id="UP001318040"/>
    </source>
</evidence>
<comment type="catalytic activity">
    <reaction evidence="8">
        <text>L-threonyl-[protein] + ATP = O-phospho-L-threonyl-[protein] + ADP + H(+)</text>
        <dbReference type="Rhea" id="RHEA:46608"/>
        <dbReference type="Rhea" id="RHEA-COMP:11060"/>
        <dbReference type="Rhea" id="RHEA-COMP:11605"/>
        <dbReference type="ChEBI" id="CHEBI:15378"/>
        <dbReference type="ChEBI" id="CHEBI:30013"/>
        <dbReference type="ChEBI" id="CHEBI:30616"/>
        <dbReference type="ChEBI" id="CHEBI:61977"/>
        <dbReference type="ChEBI" id="CHEBI:456216"/>
        <dbReference type="EC" id="2.7.11.1"/>
    </reaction>
</comment>
<dbReference type="PROSITE" id="PS50011">
    <property type="entry name" value="PROTEIN_KINASE_DOM"/>
    <property type="match status" value="1"/>
</dbReference>
<dbReference type="PANTHER" id="PTHR44899:SF1">
    <property type="entry name" value="SERINE_THREONINE-PROTEIN KINASE NEK5"/>
    <property type="match status" value="1"/>
</dbReference>
<dbReference type="GeneID" id="116943512"/>
<dbReference type="EC" id="2.7.11.1" evidence="2"/>
<feature type="region of interest" description="Disordered" evidence="11">
    <location>
        <begin position="389"/>
        <end position="416"/>
    </location>
</feature>
<dbReference type="SUPFAM" id="SSF56112">
    <property type="entry name" value="Protein kinase-like (PK-like)"/>
    <property type="match status" value="1"/>
</dbReference>
<evidence type="ECO:0000256" key="8">
    <source>
        <dbReference type="ARBA" id="ARBA00047899"/>
    </source>
</evidence>
<dbReference type="GO" id="GO:0004674">
    <property type="term" value="F:protein serine/threonine kinase activity"/>
    <property type="evidence" value="ECO:0007669"/>
    <property type="project" value="UniProtKB-KW"/>
</dbReference>
<dbReference type="AlphaFoldDB" id="A0AAJ7T8L7"/>
<organism evidence="13 14">
    <name type="scientific">Petromyzon marinus</name>
    <name type="common">Sea lamprey</name>
    <dbReference type="NCBI Taxonomy" id="7757"/>
    <lineage>
        <taxon>Eukaryota</taxon>
        <taxon>Metazoa</taxon>
        <taxon>Chordata</taxon>
        <taxon>Craniata</taxon>
        <taxon>Vertebrata</taxon>
        <taxon>Cyclostomata</taxon>
        <taxon>Hyperoartia</taxon>
        <taxon>Petromyzontiformes</taxon>
        <taxon>Petromyzontidae</taxon>
        <taxon>Petromyzon</taxon>
    </lineage>
</organism>
<dbReference type="Proteomes" id="UP001318040">
    <property type="component" value="Chromosome 18"/>
</dbReference>
<dbReference type="PROSITE" id="PS00108">
    <property type="entry name" value="PROTEIN_KINASE_ST"/>
    <property type="match status" value="1"/>
</dbReference>
<keyword evidence="7 10" id="KW-0067">ATP-binding</keyword>
<evidence type="ECO:0000256" key="5">
    <source>
        <dbReference type="ARBA" id="ARBA00022741"/>
    </source>
</evidence>
<evidence type="ECO:0000256" key="7">
    <source>
        <dbReference type="ARBA" id="ARBA00022840"/>
    </source>
</evidence>
<dbReference type="Gene3D" id="1.10.510.10">
    <property type="entry name" value="Transferase(Phosphotransferase) domain 1"/>
    <property type="match status" value="1"/>
</dbReference>
<proteinExistence type="inferred from homology"/>
<keyword evidence="6" id="KW-0418">Kinase</keyword>
<evidence type="ECO:0000256" key="3">
    <source>
        <dbReference type="ARBA" id="ARBA00022527"/>
    </source>
</evidence>
<accession>A0AAJ7T8L7</accession>
<evidence type="ECO:0000259" key="12">
    <source>
        <dbReference type="PROSITE" id="PS50011"/>
    </source>
</evidence>
<feature type="domain" description="Protein kinase" evidence="12">
    <location>
        <begin position="4"/>
        <end position="270"/>
    </location>
</feature>
<comment type="similarity">
    <text evidence="1">Belongs to the protein kinase superfamily. NEK Ser/Thr protein kinase family. NIMA subfamily.</text>
</comment>
<keyword evidence="4" id="KW-0808">Transferase</keyword>
<gene>
    <name evidence="14" type="primary">LOC116943512</name>
</gene>
<evidence type="ECO:0000256" key="6">
    <source>
        <dbReference type="ARBA" id="ARBA00022777"/>
    </source>
</evidence>